<feature type="compositionally biased region" description="Basic and acidic residues" evidence="1">
    <location>
        <begin position="473"/>
        <end position="489"/>
    </location>
</feature>
<name>A0A1F7YMY2_9BACT</name>
<dbReference type="Proteomes" id="UP000177263">
    <property type="component" value="Unassembled WGS sequence"/>
</dbReference>
<evidence type="ECO:0000256" key="1">
    <source>
        <dbReference type="SAM" id="MobiDB-lite"/>
    </source>
</evidence>
<proteinExistence type="predicted"/>
<organism evidence="2 3">
    <name type="scientific">Candidatus Woesebacteria bacterium RIFCSPHIGHO2_01_FULL_41_10</name>
    <dbReference type="NCBI Taxonomy" id="1802500"/>
    <lineage>
        <taxon>Bacteria</taxon>
        <taxon>Candidatus Woeseibacteriota</taxon>
    </lineage>
</organism>
<dbReference type="STRING" id="1802500.A2801_00730"/>
<protein>
    <submittedName>
        <fullName evidence="2">Uncharacterized protein</fullName>
    </submittedName>
</protein>
<dbReference type="AlphaFoldDB" id="A0A1F7YMY2"/>
<comment type="caution">
    <text evidence="2">The sequence shown here is derived from an EMBL/GenBank/DDBJ whole genome shotgun (WGS) entry which is preliminary data.</text>
</comment>
<dbReference type="EMBL" id="MGGM01000026">
    <property type="protein sequence ID" value="OGM28647.1"/>
    <property type="molecule type" value="Genomic_DNA"/>
</dbReference>
<reference evidence="2 3" key="1">
    <citation type="journal article" date="2016" name="Nat. Commun.">
        <title>Thousands of microbial genomes shed light on interconnected biogeochemical processes in an aquifer system.</title>
        <authorList>
            <person name="Anantharaman K."/>
            <person name="Brown C.T."/>
            <person name="Hug L.A."/>
            <person name="Sharon I."/>
            <person name="Castelle C.J."/>
            <person name="Probst A.J."/>
            <person name="Thomas B.C."/>
            <person name="Singh A."/>
            <person name="Wilkins M.J."/>
            <person name="Karaoz U."/>
            <person name="Brodie E.L."/>
            <person name="Williams K.H."/>
            <person name="Hubbard S.S."/>
            <person name="Banfield J.F."/>
        </authorList>
    </citation>
    <scope>NUCLEOTIDE SEQUENCE [LARGE SCALE GENOMIC DNA]</scope>
</reference>
<evidence type="ECO:0000313" key="3">
    <source>
        <dbReference type="Proteomes" id="UP000177263"/>
    </source>
</evidence>
<gene>
    <name evidence="2" type="ORF">A2801_00730</name>
</gene>
<feature type="region of interest" description="Disordered" evidence="1">
    <location>
        <begin position="466"/>
        <end position="499"/>
    </location>
</feature>
<evidence type="ECO:0000313" key="2">
    <source>
        <dbReference type="EMBL" id="OGM28647.1"/>
    </source>
</evidence>
<sequence length="598" mass="68827">MEYFESLQKLEVGLPFVFERLDDVSKNVKGFSQIAGEIKKLTQERVAVMQAHQNLADSEESERNLVMRSLVAGIRLADIVANRAKPLLQSKGKWDINIETALYAFPQDWLTFSHEITPEEQNLLGVNAPQVRVFELLDKISLNMRRQRREMDSGEYALLTRAFIDQMTTESDNPDAQTQVVLQSFMTLTRTTVKEAYQRNRRKDSQSRVAERILKIMDDYQMHTLMSLMDPNSPDQEAAMRYIDALNQRSDEEVDPLIQGAISRYERDHSFSLIQFFKGIREQGLYGEDDWFMQKAIAVEHTLLRRFPSWVIDSLSYEHYLVVGEQDKVADSKEIMEAYVQLQDALPRDKAISGVAFTPEEIGIGHESKFMVVAARILATSEGMQIRVSGLYEPLSVLDRYLQNTSLELGKRFDLLVSVHEGEVHITPIVVDPENIDGITNQRLSLIVGRIFDRYLEETHNDETKPKIIVPEVRSKGPEKTQGKKDKTRSPASSEGSFVDSELVEEVEQQRYRPQLVLSQQRREDLEGRFTAVEMQTIETKIAQINRGLGRMKMLKAVEGPNGERVVSFRLSRRIRMLAELHEDNQAVLYKVIWRREL</sequence>
<accession>A0A1F7YMY2</accession>